<feature type="compositionally biased region" description="Basic and acidic residues" evidence="1">
    <location>
        <begin position="75"/>
        <end position="88"/>
    </location>
</feature>
<feature type="region of interest" description="Disordered" evidence="1">
    <location>
        <begin position="74"/>
        <end position="103"/>
    </location>
</feature>
<accession>A0A7S0PF73</accession>
<feature type="compositionally biased region" description="Basic residues" evidence="1">
    <location>
        <begin position="89"/>
        <end position="100"/>
    </location>
</feature>
<protein>
    <recommendedName>
        <fullName evidence="2">Origin recognition complex subunit 5 C-terminal domain-containing protein</fullName>
    </recommendedName>
</protein>
<dbReference type="Pfam" id="PF14630">
    <property type="entry name" value="ORC5_C"/>
    <property type="match status" value="1"/>
</dbReference>
<gene>
    <name evidence="3" type="ORF">CROE0942_LOCUS11575</name>
</gene>
<evidence type="ECO:0000313" key="3">
    <source>
        <dbReference type="EMBL" id="CAD8567195.1"/>
    </source>
</evidence>
<dbReference type="AlphaFoldDB" id="A0A7S0PF73"/>
<dbReference type="GO" id="GO:0005664">
    <property type="term" value="C:nuclear origin of replication recognition complex"/>
    <property type="evidence" value="ECO:0007669"/>
    <property type="project" value="TreeGrafter"/>
</dbReference>
<dbReference type="GO" id="GO:0006270">
    <property type="term" value="P:DNA replication initiation"/>
    <property type="evidence" value="ECO:0007669"/>
    <property type="project" value="TreeGrafter"/>
</dbReference>
<sequence>MRLRGRLFHHDVQAASATHLEAPRTGHTAPQRQHLEATGPAGLKLELPSRGVELPYLTKFALVGAYVASTNPPDTDARFFSKGHSDKPRRQRRARKSKAVRAKEAQQRLLGPRAFVLDRLLCIVHSVLALSDSSAASDSMSTSGLQAEVATLVSLNLLERVSAAGELDAPKFRCIAGQATVDAAAQSAGVDLAQFVYDPERHA</sequence>
<dbReference type="InterPro" id="IPR047088">
    <property type="entry name" value="ORC5_C"/>
</dbReference>
<dbReference type="GO" id="GO:0003688">
    <property type="term" value="F:DNA replication origin binding"/>
    <property type="evidence" value="ECO:0007669"/>
    <property type="project" value="TreeGrafter"/>
</dbReference>
<proteinExistence type="predicted"/>
<organism evidence="3">
    <name type="scientific">Cafeteria roenbergensis</name>
    <name type="common">Marine flagellate</name>
    <dbReference type="NCBI Taxonomy" id="33653"/>
    <lineage>
        <taxon>Eukaryota</taxon>
        <taxon>Sar</taxon>
        <taxon>Stramenopiles</taxon>
        <taxon>Bigyra</taxon>
        <taxon>Opalozoa</taxon>
        <taxon>Bicosoecida</taxon>
        <taxon>Cafeteriaceae</taxon>
        <taxon>Cafeteria</taxon>
    </lineage>
</organism>
<evidence type="ECO:0000256" key="1">
    <source>
        <dbReference type="SAM" id="MobiDB-lite"/>
    </source>
</evidence>
<name>A0A7S0PF73_CAFRO</name>
<reference evidence="3" key="1">
    <citation type="submission" date="2021-01" db="EMBL/GenBank/DDBJ databases">
        <authorList>
            <person name="Corre E."/>
            <person name="Pelletier E."/>
            <person name="Niang G."/>
            <person name="Scheremetjew M."/>
            <person name="Finn R."/>
            <person name="Kale V."/>
            <person name="Holt S."/>
            <person name="Cochrane G."/>
            <person name="Meng A."/>
            <person name="Brown T."/>
            <person name="Cohen L."/>
        </authorList>
    </citation>
    <scope>NUCLEOTIDE SEQUENCE</scope>
    <source>
        <strain evidence="3">E4-10</strain>
    </source>
</reference>
<feature type="domain" description="Origin recognition complex subunit 5 C-terminal" evidence="2">
    <location>
        <begin position="54"/>
        <end position="195"/>
    </location>
</feature>
<evidence type="ECO:0000259" key="2">
    <source>
        <dbReference type="Pfam" id="PF14630"/>
    </source>
</evidence>
<dbReference type="InterPro" id="IPR020796">
    <property type="entry name" value="ORC5"/>
</dbReference>
<dbReference type="EMBL" id="HBET01017161">
    <property type="protein sequence ID" value="CAD8567195.1"/>
    <property type="molecule type" value="Transcribed_RNA"/>
</dbReference>
<dbReference type="PANTHER" id="PTHR12705:SF0">
    <property type="entry name" value="ORIGIN RECOGNITION COMPLEX SUBUNIT 5"/>
    <property type="match status" value="1"/>
</dbReference>
<dbReference type="PANTHER" id="PTHR12705">
    <property type="entry name" value="ORIGIN RECOGNITION COMPLEX SUBUNIT 5"/>
    <property type="match status" value="1"/>
</dbReference>